<dbReference type="AlphaFoldDB" id="A0A552U749"/>
<dbReference type="InterPro" id="IPR005583">
    <property type="entry name" value="YaaA"/>
</dbReference>
<gene>
    <name evidence="2" type="primary">yaaA</name>
    <name evidence="2" type="ORF">FMM06_09885</name>
</gene>
<dbReference type="Proteomes" id="UP000317894">
    <property type="component" value="Unassembled WGS sequence"/>
</dbReference>
<dbReference type="EMBL" id="VJWA01000002">
    <property type="protein sequence ID" value="TRW14041.1"/>
    <property type="molecule type" value="Genomic_DNA"/>
</dbReference>
<organism evidence="2 3">
    <name type="scientific">Glacieibacterium frigidum</name>
    <dbReference type="NCBI Taxonomy" id="2593303"/>
    <lineage>
        <taxon>Bacteria</taxon>
        <taxon>Pseudomonadati</taxon>
        <taxon>Pseudomonadota</taxon>
        <taxon>Alphaproteobacteria</taxon>
        <taxon>Sphingomonadales</taxon>
        <taxon>Sphingosinicellaceae</taxon>
        <taxon>Glacieibacterium</taxon>
    </lineage>
</organism>
<protein>
    <recommendedName>
        <fullName evidence="1">UPF0246 protein FMM06_09885</fullName>
    </recommendedName>
</protein>
<dbReference type="GO" id="GO:0033194">
    <property type="term" value="P:response to hydroperoxide"/>
    <property type="evidence" value="ECO:0007669"/>
    <property type="project" value="TreeGrafter"/>
</dbReference>
<dbReference type="GO" id="GO:0005829">
    <property type="term" value="C:cytosol"/>
    <property type="evidence" value="ECO:0007669"/>
    <property type="project" value="TreeGrafter"/>
</dbReference>
<dbReference type="HAMAP" id="MF_00652">
    <property type="entry name" value="UPF0246"/>
    <property type="match status" value="1"/>
</dbReference>
<dbReference type="RefSeq" id="WP_144237247.1">
    <property type="nucleotide sequence ID" value="NZ_VJWA01000002.1"/>
</dbReference>
<keyword evidence="3" id="KW-1185">Reference proteome</keyword>
<accession>A0A552U749</accession>
<reference evidence="2 3" key="1">
    <citation type="submission" date="2019-07" db="EMBL/GenBank/DDBJ databases">
        <title>Novel species isolated from glacier.</title>
        <authorList>
            <person name="Liu Q."/>
            <person name="Xin Y.-H."/>
        </authorList>
    </citation>
    <scope>NUCLEOTIDE SEQUENCE [LARGE SCALE GENOMIC DNA]</scope>
    <source>
        <strain evidence="2 3">LB1R16</strain>
    </source>
</reference>
<comment type="similarity">
    <text evidence="1">Belongs to the UPF0246 family.</text>
</comment>
<dbReference type="NCBIfam" id="NF002542">
    <property type="entry name" value="PRK02101.1-3"/>
    <property type="match status" value="1"/>
</dbReference>
<dbReference type="PANTHER" id="PTHR30283:SF4">
    <property type="entry name" value="PEROXIDE STRESS RESISTANCE PROTEIN YAAA"/>
    <property type="match status" value="1"/>
</dbReference>
<dbReference type="OrthoDB" id="9777133at2"/>
<dbReference type="Pfam" id="PF03883">
    <property type="entry name" value="H2O2_YaaD"/>
    <property type="match status" value="1"/>
</dbReference>
<proteinExistence type="inferred from homology"/>
<comment type="caution">
    <text evidence="2">The sequence shown here is derived from an EMBL/GenBank/DDBJ whole genome shotgun (WGS) entry which is preliminary data.</text>
</comment>
<name>A0A552U749_9SPHN</name>
<evidence type="ECO:0000313" key="2">
    <source>
        <dbReference type="EMBL" id="TRW14041.1"/>
    </source>
</evidence>
<evidence type="ECO:0000256" key="1">
    <source>
        <dbReference type="HAMAP-Rule" id="MF_00652"/>
    </source>
</evidence>
<sequence>MIAVLSPAKSLDETSVVPPLATTEPRFATDAATLAKAAAKLTPRAIGKLMHISPTLAKLNAERFRDFGETSPRPALLTFDGDVYAGLQGKTLDAEGIAFAQDHIRILSGLYGVLRPLDVMQPYRLEMGTALKTARRKDLYAFWGTRIAEALAEELAGHDDPTLINLASVEYFDAVATDRLPGSVIAVNFRDEGADGALRFNTFAGKRARGAMARFTVDERLDRPAGMKDFTGMNYRYRAEGSEPDRWLFVRPAASLKAPRG</sequence>
<evidence type="ECO:0000313" key="3">
    <source>
        <dbReference type="Proteomes" id="UP000317894"/>
    </source>
</evidence>
<dbReference type="PANTHER" id="PTHR30283">
    <property type="entry name" value="PEROXIDE STRESS RESPONSE PROTEIN YAAA"/>
    <property type="match status" value="1"/>
</dbReference>